<dbReference type="Pfam" id="PF13561">
    <property type="entry name" value="adh_short_C2"/>
    <property type="match status" value="1"/>
</dbReference>
<proteinExistence type="inferred from homology"/>
<comment type="similarity">
    <text evidence="1">Belongs to the short-chain dehydrogenases/reductases (SDR) family.</text>
</comment>
<comment type="caution">
    <text evidence="3">The sequence shown here is derived from an EMBL/GenBank/DDBJ whole genome shotgun (WGS) entry which is preliminary data.</text>
</comment>
<dbReference type="PRINTS" id="PR00080">
    <property type="entry name" value="SDRFAMILY"/>
</dbReference>
<keyword evidence="4" id="KW-1185">Reference proteome</keyword>
<dbReference type="CDD" id="cd05233">
    <property type="entry name" value="SDR_c"/>
    <property type="match status" value="1"/>
</dbReference>
<name>A0A4R6Y9G6_9HYPH</name>
<evidence type="ECO:0000313" key="4">
    <source>
        <dbReference type="Proteomes" id="UP000294958"/>
    </source>
</evidence>
<dbReference type="SUPFAM" id="SSF51735">
    <property type="entry name" value="NAD(P)-binding Rossmann-fold domains"/>
    <property type="match status" value="1"/>
</dbReference>
<dbReference type="Gene3D" id="3.40.50.720">
    <property type="entry name" value="NAD(P)-binding Rossmann-like Domain"/>
    <property type="match status" value="1"/>
</dbReference>
<dbReference type="PANTHER" id="PTHR24321:SF8">
    <property type="entry name" value="ESTRADIOL 17-BETA-DEHYDROGENASE 8-RELATED"/>
    <property type="match status" value="1"/>
</dbReference>
<dbReference type="PRINTS" id="PR00081">
    <property type="entry name" value="GDHRDH"/>
</dbReference>
<evidence type="ECO:0000256" key="2">
    <source>
        <dbReference type="ARBA" id="ARBA00023002"/>
    </source>
</evidence>
<organism evidence="3 4">
    <name type="scientific">Aquamicrobium defluvii</name>
    <dbReference type="NCBI Taxonomy" id="69279"/>
    <lineage>
        <taxon>Bacteria</taxon>
        <taxon>Pseudomonadati</taxon>
        <taxon>Pseudomonadota</taxon>
        <taxon>Alphaproteobacteria</taxon>
        <taxon>Hyphomicrobiales</taxon>
        <taxon>Phyllobacteriaceae</taxon>
        <taxon>Aquamicrobium</taxon>
    </lineage>
</organism>
<dbReference type="AlphaFoldDB" id="A0A4R6Y9G6"/>
<dbReference type="InterPro" id="IPR036291">
    <property type="entry name" value="NAD(P)-bd_dom_sf"/>
</dbReference>
<dbReference type="InterPro" id="IPR002347">
    <property type="entry name" value="SDR_fam"/>
</dbReference>
<dbReference type="GO" id="GO:0016491">
    <property type="term" value="F:oxidoreductase activity"/>
    <property type="evidence" value="ECO:0007669"/>
    <property type="project" value="UniProtKB-KW"/>
</dbReference>
<accession>A0A4R6Y9G6</accession>
<protein>
    <submittedName>
        <fullName evidence="3">NAD(P)-dependent dehydrogenase (Short-subunit alcohol dehydrogenase family)</fullName>
    </submittedName>
</protein>
<dbReference type="EMBL" id="SNZF01000029">
    <property type="protein sequence ID" value="TDR32107.1"/>
    <property type="molecule type" value="Genomic_DNA"/>
</dbReference>
<evidence type="ECO:0000313" key="3">
    <source>
        <dbReference type="EMBL" id="TDR32107.1"/>
    </source>
</evidence>
<gene>
    <name evidence="3" type="ORF">DES43_12948</name>
</gene>
<dbReference type="RefSeq" id="WP_166647778.1">
    <property type="nucleotide sequence ID" value="NZ_KK073896.1"/>
</dbReference>
<sequence>MQSTGQAAQQISVVTGCASGLGAALVSSLLERGHRVHGIDVRAGEESRICFHACDLRSVEATEAAFARIAQREGDIDNLFNFAGIRGSKASVEQISAQEFAAVLEVNLFGTFHATRSAVPLLSKRGGNVINVGSILGRSIVPGASQYIASKFAIEGFTKACALELASRGIRVNAIAPGTVATPINLQAFESYDALMAAYGSCYPMGRICAPQDVVDAALWLTGPNAAFVTGQVLYVDGGYTLAN</sequence>
<dbReference type="PANTHER" id="PTHR24321">
    <property type="entry name" value="DEHYDROGENASES, SHORT CHAIN"/>
    <property type="match status" value="1"/>
</dbReference>
<evidence type="ECO:0000256" key="1">
    <source>
        <dbReference type="ARBA" id="ARBA00006484"/>
    </source>
</evidence>
<keyword evidence="2" id="KW-0560">Oxidoreductase</keyword>
<dbReference type="Proteomes" id="UP000294958">
    <property type="component" value="Unassembled WGS sequence"/>
</dbReference>
<reference evidence="3 4" key="1">
    <citation type="submission" date="2019-03" db="EMBL/GenBank/DDBJ databases">
        <title>Genomic Encyclopedia of Type Strains, Phase IV (KMG-IV): sequencing the most valuable type-strain genomes for metagenomic binning, comparative biology and taxonomic classification.</title>
        <authorList>
            <person name="Goeker M."/>
        </authorList>
    </citation>
    <scope>NUCLEOTIDE SEQUENCE [LARGE SCALE GENOMIC DNA]</scope>
    <source>
        <strain evidence="3 4">DSM 11603</strain>
    </source>
</reference>
<dbReference type="FunFam" id="3.40.50.720:FF:000084">
    <property type="entry name" value="Short-chain dehydrogenase reductase"/>
    <property type="match status" value="1"/>
</dbReference>